<dbReference type="GO" id="GO:0003677">
    <property type="term" value="F:DNA binding"/>
    <property type="evidence" value="ECO:0007669"/>
    <property type="project" value="UniProtKB-KW"/>
</dbReference>
<protein>
    <recommendedName>
        <fullName evidence="2">HTH marR-type domain-containing protein</fullName>
    </recommendedName>
</protein>
<organism evidence="3 4">
    <name type="scientific">Fictibacillus enclensis</name>
    <dbReference type="NCBI Taxonomy" id="1017270"/>
    <lineage>
        <taxon>Bacteria</taxon>
        <taxon>Bacillati</taxon>
        <taxon>Bacillota</taxon>
        <taxon>Bacilli</taxon>
        <taxon>Bacillales</taxon>
        <taxon>Fictibacillaceae</taxon>
        <taxon>Fictibacillus</taxon>
    </lineage>
</organism>
<name>A0A0V8J224_9BACL</name>
<evidence type="ECO:0000313" key="4">
    <source>
        <dbReference type="Proteomes" id="UP000054099"/>
    </source>
</evidence>
<dbReference type="PRINTS" id="PR00598">
    <property type="entry name" value="HTHMARR"/>
</dbReference>
<proteinExistence type="predicted"/>
<dbReference type="InterPro" id="IPR036388">
    <property type="entry name" value="WH-like_DNA-bd_sf"/>
</dbReference>
<keyword evidence="1" id="KW-0238">DNA-binding</keyword>
<dbReference type="PANTHER" id="PTHR33164">
    <property type="entry name" value="TRANSCRIPTIONAL REGULATOR, MARR FAMILY"/>
    <property type="match status" value="1"/>
</dbReference>
<comment type="caution">
    <text evidence="3">The sequence shown here is derived from an EMBL/GenBank/DDBJ whole genome shotgun (WGS) entry which is preliminary data.</text>
</comment>
<gene>
    <name evidence="3" type="ORF">AS030_18940</name>
</gene>
<dbReference type="Gene3D" id="1.10.10.10">
    <property type="entry name" value="Winged helix-like DNA-binding domain superfamily/Winged helix DNA-binding domain"/>
    <property type="match status" value="1"/>
</dbReference>
<dbReference type="OrthoDB" id="288929at2"/>
<reference evidence="3 4" key="1">
    <citation type="journal article" date="2014" name="Antonie Van Leeuwenhoek">
        <title>Fictibacillus enclensis sp. nov., isolated from marine sediment.</title>
        <authorList>
            <person name="Dastager S.G."/>
            <person name="Mawlankar R."/>
            <person name="Srinivasan K."/>
            <person name="Tang S.K."/>
            <person name="Lee J.C."/>
            <person name="Ramana V.V."/>
            <person name="Shouche Y.S."/>
        </authorList>
    </citation>
    <scope>NUCLEOTIDE SEQUENCE [LARGE SCALE GENOMIC DNA]</scope>
    <source>
        <strain evidence="3 4">NIO-1003</strain>
    </source>
</reference>
<dbReference type="Pfam" id="PF01047">
    <property type="entry name" value="MarR"/>
    <property type="match status" value="1"/>
</dbReference>
<dbReference type="PROSITE" id="PS50995">
    <property type="entry name" value="HTH_MARR_2"/>
    <property type="match status" value="1"/>
</dbReference>
<dbReference type="GO" id="GO:0006950">
    <property type="term" value="P:response to stress"/>
    <property type="evidence" value="ECO:0007669"/>
    <property type="project" value="TreeGrafter"/>
</dbReference>
<evidence type="ECO:0000256" key="1">
    <source>
        <dbReference type="ARBA" id="ARBA00023125"/>
    </source>
</evidence>
<dbReference type="Proteomes" id="UP000054099">
    <property type="component" value="Unassembled WGS sequence"/>
</dbReference>
<feature type="domain" description="HTH marR-type" evidence="2">
    <location>
        <begin position="4"/>
        <end position="139"/>
    </location>
</feature>
<dbReference type="AlphaFoldDB" id="A0A0V8J224"/>
<dbReference type="SMART" id="SM00347">
    <property type="entry name" value="HTH_MARR"/>
    <property type="match status" value="1"/>
</dbReference>
<dbReference type="InterPro" id="IPR000835">
    <property type="entry name" value="HTH_MarR-typ"/>
</dbReference>
<evidence type="ECO:0000313" key="3">
    <source>
        <dbReference type="EMBL" id="KSU81028.1"/>
    </source>
</evidence>
<evidence type="ECO:0000259" key="2">
    <source>
        <dbReference type="PROSITE" id="PS50995"/>
    </source>
</evidence>
<keyword evidence="4" id="KW-1185">Reference proteome</keyword>
<dbReference type="EMBL" id="LNQN01000006">
    <property type="protein sequence ID" value="KSU81028.1"/>
    <property type="molecule type" value="Genomic_DNA"/>
</dbReference>
<dbReference type="RefSeq" id="WP_061974606.1">
    <property type="nucleotide sequence ID" value="NZ_FMAV01000004.1"/>
</dbReference>
<sequence>MKTREKLVQDLVISYRNRTKKIRSCFHPLLKDYIPYNEYAVLKVLNCFGDQMVSEIADHLHVTNSHISVTSDKLINRGLVKRTHSSEDRRIVYLSLTSEGKRMAEKMEEVLQGFYEKAFEELTEEEMETFISLLNKIKL</sequence>
<dbReference type="SUPFAM" id="SSF46785">
    <property type="entry name" value="Winged helix' DNA-binding domain"/>
    <property type="match status" value="1"/>
</dbReference>
<dbReference type="InterPro" id="IPR036390">
    <property type="entry name" value="WH_DNA-bd_sf"/>
</dbReference>
<dbReference type="PANTHER" id="PTHR33164:SF67">
    <property type="entry name" value="TRANSCRIPTIONAL REGULATOR, MARR FAMILY"/>
    <property type="match status" value="1"/>
</dbReference>
<accession>A0A0V8J224</accession>
<dbReference type="GO" id="GO:0003700">
    <property type="term" value="F:DNA-binding transcription factor activity"/>
    <property type="evidence" value="ECO:0007669"/>
    <property type="project" value="InterPro"/>
</dbReference>
<dbReference type="InterPro" id="IPR039422">
    <property type="entry name" value="MarR/SlyA-like"/>
</dbReference>